<evidence type="ECO:0000256" key="15">
    <source>
        <dbReference type="SAM" id="SignalP"/>
    </source>
</evidence>
<evidence type="ECO:0000256" key="1">
    <source>
        <dbReference type="ARBA" id="ARBA00000822"/>
    </source>
</evidence>
<feature type="compositionally biased region" description="Polar residues" evidence="13">
    <location>
        <begin position="440"/>
        <end position="461"/>
    </location>
</feature>
<evidence type="ECO:0000256" key="12">
    <source>
        <dbReference type="ARBA" id="ARBA00038074"/>
    </source>
</evidence>
<feature type="transmembrane region" description="Helical" evidence="14">
    <location>
        <begin position="309"/>
        <end position="329"/>
    </location>
</feature>
<comment type="similarity">
    <text evidence="12">Belongs to the glycosyl hydrolase 16 family. CRH1 subfamily.</text>
</comment>
<name>A0ABR1RCH5_9PEZI</name>
<dbReference type="Proteomes" id="UP001396898">
    <property type="component" value="Unassembled WGS sequence"/>
</dbReference>
<dbReference type="PANTHER" id="PTHR10963">
    <property type="entry name" value="GLYCOSYL HYDROLASE-RELATED"/>
    <property type="match status" value="1"/>
</dbReference>
<reference evidence="17 18" key="1">
    <citation type="submission" date="2023-01" db="EMBL/GenBank/DDBJ databases">
        <title>Analysis of 21 Apiospora genomes using comparative genomics revels a genus with tremendous synthesis potential of carbohydrate active enzymes and secondary metabolites.</title>
        <authorList>
            <person name="Sorensen T."/>
        </authorList>
    </citation>
    <scope>NUCLEOTIDE SEQUENCE [LARGE SCALE GENOMIC DNA]</scope>
    <source>
        <strain evidence="17 18">CBS 20057</strain>
    </source>
</reference>
<dbReference type="Pfam" id="PF00722">
    <property type="entry name" value="Glyco_hydro_16"/>
    <property type="match status" value="1"/>
</dbReference>
<evidence type="ECO:0000256" key="13">
    <source>
        <dbReference type="SAM" id="MobiDB-lite"/>
    </source>
</evidence>
<feature type="compositionally biased region" description="Basic and acidic residues" evidence="13">
    <location>
        <begin position="288"/>
        <end position="300"/>
    </location>
</feature>
<dbReference type="EMBL" id="JAQQWI010000016">
    <property type="protein sequence ID" value="KAK8008302.1"/>
    <property type="molecule type" value="Genomic_DNA"/>
</dbReference>
<keyword evidence="14" id="KW-1133">Transmembrane helix</keyword>
<proteinExistence type="inferred from homology"/>
<comment type="caution">
    <text evidence="17">The sequence shown here is derived from an EMBL/GenBank/DDBJ whole genome shotgun (WGS) entry which is preliminary data.</text>
</comment>
<feature type="chain" id="PRO_5045043896" description="chitinase" evidence="15">
    <location>
        <begin position="25"/>
        <end position="484"/>
    </location>
</feature>
<evidence type="ECO:0000256" key="5">
    <source>
        <dbReference type="ARBA" id="ARBA00022679"/>
    </source>
</evidence>
<dbReference type="SUPFAM" id="SSF49899">
    <property type="entry name" value="Concanavalin A-like lectins/glucanases"/>
    <property type="match status" value="1"/>
</dbReference>
<evidence type="ECO:0000256" key="10">
    <source>
        <dbReference type="ARBA" id="ARBA00023295"/>
    </source>
</evidence>
<dbReference type="InterPro" id="IPR000757">
    <property type="entry name" value="Beta-glucanase-like"/>
</dbReference>
<dbReference type="PANTHER" id="PTHR10963:SF27">
    <property type="entry name" value="GLYCOSIDASE-RELATED"/>
    <property type="match status" value="1"/>
</dbReference>
<keyword evidence="6 15" id="KW-0732">Signal</keyword>
<comment type="subcellular location">
    <subcellularLocation>
        <location evidence="2">Membrane</location>
    </subcellularLocation>
</comment>
<dbReference type="PROSITE" id="PS51762">
    <property type="entry name" value="GH16_2"/>
    <property type="match status" value="1"/>
</dbReference>
<dbReference type="EC" id="3.2.1.14" evidence="3"/>
<dbReference type="InterPro" id="IPR050546">
    <property type="entry name" value="Glycosyl_Hydrlase_16"/>
</dbReference>
<keyword evidence="7" id="KW-0378">Hydrolase</keyword>
<evidence type="ECO:0000259" key="16">
    <source>
        <dbReference type="PROSITE" id="PS51762"/>
    </source>
</evidence>
<keyword evidence="8 14" id="KW-0472">Membrane</keyword>
<evidence type="ECO:0000256" key="6">
    <source>
        <dbReference type="ARBA" id="ARBA00022729"/>
    </source>
</evidence>
<evidence type="ECO:0000256" key="2">
    <source>
        <dbReference type="ARBA" id="ARBA00004370"/>
    </source>
</evidence>
<keyword evidence="10" id="KW-0326">Glycosidase</keyword>
<dbReference type="CDD" id="cd02183">
    <property type="entry name" value="GH16_fungal_CRH1_transglycosylase"/>
    <property type="match status" value="1"/>
</dbReference>
<evidence type="ECO:0000256" key="4">
    <source>
        <dbReference type="ARBA" id="ARBA00022676"/>
    </source>
</evidence>
<keyword evidence="9" id="KW-0325">Glycoprotein</keyword>
<keyword evidence="5" id="KW-0808">Transferase</keyword>
<evidence type="ECO:0000313" key="17">
    <source>
        <dbReference type="EMBL" id="KAK8008302.1"/>
    </source>
</evidence>
<evidence type="ECO:0000256" key="8">
    <source>
        <dbReference type="ARBA" id="ARBA00023136"/>
    </source>
</evidence>
<evidence type="ECO:0000313" key="18">
    <source>
        <dbReference type="Proteomes" id="UP001396898"/>
    </source>
</evidence>
<keyword evidence="4" id="KW-0328">Glycosyltransferase</keyword>
<keyword evidence="11" id="KW-0961">Cell wall biogenesis/degradation</keyword>
<keyword evidence="18" id="KW-1185">Reference proteome</keyword>
<dbReference type="InterPro" id="IPR013320">
    <property type="entry name" value="ConA-like_dom_sf"/>
</dbReference>
<protein>
    <recommendedName>
        <fullName evidence="3">chitinase</fullName>
        <ecNumber evidence="3">3.2.1.14</ecNumber>
    </recommendedName>
</protein>
<feature type="region of interest" description="Disordered" evidence="13">
    <location>
        <begin position="271"/>
        <end position="300"/>
    </location>
</feature>
<evidence type="ECO:0000256" key="14">
    <source>
        <dbReference type="SAM" id="Phobius"/>
    </source>
</evidence>
<evidence type="ECO:0000256" key="11">
    <source>
        <dbReference type="ARBA" id="ARBA00023316"/>
    </source>
</evidence>
<dbReference type="Gene3D" id="2.60.120.200">
    <property type="match status" value="1"/>
</dbReference>
<evidence type="ECO:0000256" key="9">
    <source>
        <dbReference type="ARBA" id="ARBA00023180"/>
    </source>
</evidence>
<feature type="region of interest" description="Disordered" evidence="13">
    <location>
        <begin position="394"/>
        <end position="484"/>
    </location>
</feature>
<sequence>MMSPRSIVSASALLASLLLSPVSAQLHSDCNPMHEDCPADPALGAAHTFIFNSTPPTGVFNTTAGEVKYDKDTGAAFTINKRGESPTLTSNFYFFFGRTEVVMKAAPGQGIISSIVWKSDVLDEVDWEFLGTKPEEASSNYFGKDRRDNTNAGYHKVEGGVQADYHNYTSVWTKDQLDWYIDGKLIRTLLPENANKTENYPQTPMMLSIGIWAGGDPSLPQGTIDWAGGPTQFDKGPYTMYVKSARVEDFSSGKEYVYGDKSGHWDSIQIKEPEKESTAVENINRPPPEPEKSASEKWDELPQSTKSGVYAAAGGVFALGVIALLVYYFRQRSRGQKEAAAYAAQQEAERLELEQFRKEGRDPDALDYEATEYNPAAMGKGSSVTAYSAVPNDHERTNSLSSLNGAPGQTAAWDPTSAGSGPGGAMPLLSRDASPDATPARSNTYDGHNPLQSPSQYNSEPPRSMTLPPAHDAGSYGNYRGGAN</sequence>
<organism evidence="17 18">
    <name type="scientific">Apiospora marii</name>
    <dbReference type="NCBI Taxonomy" id="335849"/>
    <lineage>
        <taxon>Eukaryota</taxon>
        <taxon>Fungi</taxon>
        <taxon>Dikarya</taxon>
        <taxon>Ascomycota</taxon>
        <taxon>Pezizomycotina</taxon>
        <taxon>Sordariomycetes</taxon>
        <taxon>Xylariomycetidae</taxon>
        <taxon>Amphisphaeriales</taxon>
        <taxon>Apiosporaceae</taxon>
        <taxon>Apiospora</taxon>
    </lineage>
</organism>
<accession>A0ABR1RCH5</accession>
<keyword evidence="14" id="KW-0812">Transmembrane</keyword>
<feature type="signal peptide" evidence="15">
    <location>
        <begin position="1"/>
        <end position="24"/>
    </location>
</feature>
<gene>
    <name evidence="17" type="ORF">PG991_010853</name>
</gene>
<comment type="catalytic activity">
    <reaction evidence="1">
        <text>Random endo-hydrolysis of N-acetyl-beta-D-glucosaminide (1-&gt;4)-beta-linkages in chitin and chitodextrins.</text>
        <dbReference type="EC" id="3.2.1.14"/>
    </reaction>
</comment>
<feature type="domain" description="GH16" evidence="16">
    <location>
        <begin position="26"/>
        <end position="235"/>
    </location>
</feature>
<evidence type="ECO:0000256" key="3">
    <source>
        <dbReference type="ARBA" id="ARBA00012729"/>
    </source>
</evidence>
<evidence type="ECO:0000256" key="7">
    <source>
        <dbReference type="ARBA" id="ARBA00022801"/>
    </source>
</evidence>